<dbReference type="GO" id="GO:0030686">
    <property type="term" value="C:90S preribosome"/>
    <property type="evidence" value="ECO:0007669"/>
    <property type="project" value="InterPro"/>
</dbReference>
<feature type="repeat" description="WD" evidence="1">
    <location>
        <begin position="175"/>
        <end position="216"/>
    </location>
</feature>
<dbReference type="InterPro" id="IPR001680">
    <property type="entry name" value="WD40_rpt"/>
</dbReference>
<dbReference type="InterPro" id="IPR011047">
    <property type="entry name" value="Quinoprotein_ADH-like_sf"/>
</dbReference>
<dbReference type="Gene3D" id="2.130.10.10">
    <property type="entry name" value="YVTN repeat-like/Quinoprotein amine dehydrogenase"/>
    <property type="match status" value="2"/>
</dbReference>
<protein>
    <submittedName>
        <fullName evidence="3">Uncharacterized protein</fullName>
    </submittedName>
</protein>
<proteinExistence type="predicted"/>
<dbReference type="PROSITE" id="PS50082">
    <property type="entry name" value="WD_REPEATS_2"/>
    <property type="match status" value="1"/>
</dbReference>
<feature type="compositionally biased region" description="Basic and acidic residues" evidence="2">
    <location>
        <begin position="701"/>
        <end position="723"/>
    </location>
</feature>
<dbReference type="OrthoDB" id="8883818at2759"/>
<name>A0A8H7Q7B1_9FUNG</name>
<keyword evidence="4" id="KW-1185">Reference proteome</keyword>
<dbReference type="SMART" id="SM00320">
    <property type="entry name" value="WD40"/>
    <property type="match status" value="8"/>
</dbReference>
<dbReference type="InterPro" id="IPR046351">
    <property type="entry name" value="UTP4"/>
</dbReference>
<dbReference type="SUPFAM" id="SSF50998">
    <property type="entry name" value="Quinoprotein alcohol dehydrogenase-like"/>
    <property type="match status" value="1"/>
</dbReference>
<dbReference type="AlphaFoldDB" id="A0A8H7Q7B1"/>
<dbReference type="GO" id="GO:0034455">
    <property type="term" value="C:t-UTP complex"/>
    <property type="evidence" value="ECO:0007669"/>
    <property type="project" value="TreeGrafter"/>
</dbReference>
<organism evidence="3 4">
    <name type="scientific">Umbelopsis vinacea</name>
    <dbReference type="NCBI Taxonomy" id="44442"/>
    <lineage>
        <taxon>Eukaryota</taxon>
        <taxon>Fungi</taxon>
        <taxon>Fungi incertae sedis</taxon>
        <taxon>Mucoromycota</taxon>
        <taxon>Mucoromycotina</taxon>
        <taxon>Umbelopsidomycetes</taxon>
        <taxon>Umbelopsidales</taxon>
        <taxon>Umbelopsidaceae</taxon>
        <taxon>Umbelopsis</taxon>
    </lineage>
</organism>
<dbReference type="InterPro" id="IPR015943">
    <property type="entry name" value="WD40/YVTN_repeat-like_dom_sf"/>
</dbReference>
<comment type="caution">
    <text evidence="3">The sequence shown here is derived from an EMBL/GenBank/DDBJ whole genome shotgun (WGS) entry which is preliminary data.</text>
</comment>
<dbReference type="PROSITE" id="PS50294">
    <property type="entry name" value="WD_REPEATS_REGION"/>
    <property type="match status" value="1"/>
</dbReference>
<dbReference type="Pfam" id="PF00400">
    <property type="entry name" value="WD40"/>
    <property type="match status" value="3"/>
</dbReference>
<evidence type="ECO:0000256" key="2">
    <source>
        <dbReference type="SAM" id="MobiDB-lite"/>
    </source>
</evidence>
<dbReference type="GO" id="GO:0032040">
    <property type="term" value="C:small-subunit processome"/>
    <property type="evidence" value="ECO:0007669"/>
    <property type="project" value="TreeGrafter"/>
</dbReference>
<dbReference type="Proteomes" id="UP000612746">
    <property type="component" value="Unassembled WGS sequence"/>
</dbReference>
<accession>A0A8H7Q7B1</accession>
<keyword evidence="1" id="KW-0853">WD repeat</keyword>
<dbReference type="PANTHER" id="PTHR44163">
    <property type="entry name" value="U3 SMALL NUCLEOLAR RNA-ASSOCIATED PROTEIN 4 HOMOLOG"/>
    <property type="match status" value="1"/>
</dbReference>
<dbReference type="GO" id="GO:0000462">
    <property type="term" value="P:maturation of SSU-rRNA from tricistronic rRNA transcript (SSU-rRNA, 5.8S rRNA, LSU-rRNA)"/>
    <property type="evidence" value="ECO:0007669"/>
    <property type="project" value="InterPro"/>
</dbReference>
<dbReference type="EMBL" id="JAEPRA010000003">
    <property type="protein sequence ID" value="KAG2187799.1"/>
    <property type="molecule type" value="Genomic_DNA"/>
</dbReference>
<evidence type="ECO:0000256" key="1">
    <source>
        <dbReference type="PROSITE-ProRule" id="PRU00221"/>
    </source>
</evidence>
<evidence type="ECO:0000313" key="4">
    <source>
        <dbReference type="Proteomes" id="UP000612746"/>
    </source>
</evidence>
<feature type="region of interest" description="Disordered" evidence="2">
    <location>
        <begin position="693"/>
        <end position="727"/>
    </location>
</feature>
<dbReference type="GO" id="GO:0003723">
    <property type="term" value="F:RNA binding"/>
    <property type="evidence" value="ECO:0007669"/>
    <property type="project" value="TreeGrafter"/>
</dbReference>
<dbReference type="PANTHER" id="PTHR44163:SF1">
    <property type="entry name" value="U3 SMALL NUCLEOLAR RNA-ASSOCIATED PROTEIN 4 HOMOLOG"/>
    <property type="match status" value="1"/>
</dbReference>
<reference evidence="3" key="1">
    <citation type="submission" date="2020-12" db="EMBL/GenBank/DDBJ databases">
        <title>Metabolic potential, ecology and presence of endohyphal bacteria is reflected in genomic diversity of Mucoromycotina.</title>
        <authorList>
            <person name="Muszewska A."/>
            <person name="Okrasinska A."/>
            <person name="Steczkiewicz K."/>
            <person name="Drgas O."/>
            <person name="Orlowska M."/>
            <person name="Perlinska-Lenart U."/>
            <person name="Aleksandrzak-Piekarczyk T."/>
            <person name="Szatraj K."/>
            <person name="Zielenkiewicz U."/>
            <person name="Pilsyk S."/>
            <person name="Malc E."/>
            <person name="Mieczkowski P."/>
            <person name="Kruszewska J.S."/>
            <person name="Biernat P."/>
            <person name="Pawlowska J."/>
        </authorList>
    </citation>
    <scope>NUCLEOTIDE SEQUENCE</scope>
    <source>
        <strain evidence="3">WA0000051536</strain>
    </source>
</reference>
<sequence>MEVTVTLIMEVHRCRFVEYQPSACNTLDFTPPSVSVPRLACGRANGNIEIWDPRHKYRLEKIIPGGANMSVEALVWSHQTVLTDTDDYDTPEELEAAKKRQLAEKARLFTSGLNPYIVEWDTVELRAERFVDSNGGAIWCMAVNSIGTILAAGCEDGAVRLFDIADGNLEFMRAFEKQKGRVLSIAWTSDDNSIVTGSSHSNITMWDVKTGRAKKRMTVDRVKKEDTLVWSIASLPNGIIVSGDSLGNVMFWQASSGTLQQSFKAHGADILTVVASRNGQRVYTAGVDRQIVAFKVVDITDEKKSKKNTNSGKVNGNEIINNQGRLKWVIAGNRRYHSHDIRALALHDDRNVDSLVSGGVDVQLIAVPAADFPNLIQNKLPPCPQKDLISVSKSKRLMMCTFFNSVVVWRLGKAISNRDGDNASADPQLVEPQQAVLELKLKDENYLTSGALSEDGQWIAVADIENVKLFRIREDPQSPGQLKVKKQARLQNVLAAYLNSEEVIGAHHVIFTPGSDRLIIATTDSRILVCSLLKWESGEFEVLCEFQDHRDSKSLNAKRQIGTITSMTISADGQWLATADHLNRINVFNLDSLKPHVKLPVSKTPCTAISFNPYKPNDLLVALASNEFYIYDVEKKRHTEWSQKNAHNLPKYFLELRDRIMGVAYNPAQPDNMVVYGSTYLCSVDLTRGTGERNSISSLSKRKDADKQAESISQKKKDHKRTENEDEVYGKSGLVKAAKNKYGENFLVSNKYQQILYTGFVDANEMVVVERPKFSMLEKLPPSFYKPHFGT</sequence>
<gene>
    <name evidence="3" type="ORF">INT44_005489</name>
</gene>
<evidence type="ECO:0000313" key="3">
    <source>
        <dbReference type="EMBL" id="KAG2187799.1"/>
    </source>
</evidence>